<dbReference type="EMBL" id="CP090643">
    <property type="protein sequence ID" value="WFN23575.1"/>
    <property type="molecule type" value="Genomic_DNA"/>
</dbReference>
<dbReference type="RefSeq" id="WP_135370861.1">
    <property type="nucleotide sequence ID" value="NZ_AP018360.1"/>
</dbReference>
<proteinExistence type="predicted"/>
<dbReference type="Proteomes" id="UP001220209">
    <property type="component" value="Plasmid unnamed1"/>
</dbReference>
<accession>A0ABD7YFB4</accession>
<reference evidence="2 3" key="1">
    <citation type="submission" date="2021-12" db="EMBL/GenBank/DDBJ databases">
        <title>Genomic and phenotypic characterization of three Burkholderia contaminans isolates recovered from different sources.</title>
        <authorList>
            <person name="Lopez De Volder A."/>
            <person name="Fan Y."/>
            <person name="Nunvar J."/>
            <person name="Herrera T."/>
            <person name="Timp W."/>
            <person name="Degrossi J."/>
        </authorList>
    </citation>
    <scope>NUCLEOTIDE SEQUENCE [LARGE SCALE GENOMIC DNA]</scope>
    <source>
        <strain evidence="2 3">LMG 23361</strain>
        <plasmid evidence="2 3">unnamed1</plasmid>
    </source>
</reference>
<keyword evidence="2" id="KW-0614">Plasmid</keyword>
<protein>
    <submittedName>
        <fullName evidence="2">Uncharacterized protein</fullName>
    </submittedName>
</protein>
<geneLocation type="plasmid" evidence="2 3">
    <name>unnamed1</name>
</geneLocation>
<gene>
    <name evidence="2" type="ORF">LXE91_39225</name>
</gene>
<feature type="region of interest" description="Disordered" evidence="1">
    <location>
        <begin position="43"/>
        <end position="63"/>
    </location>
</feature>
<evidence type="ECO:0000313" key="2">
    <source>
        <dbReference type="EMBL" id="WFN23575.1"/>
    </source>
</evidence>
<dbReference type="AlphaFoldDB" id="A0ABD7YFB4"/>
<sequence>MQITIAVMKIAPLVELKNDIRDSIELNTPSPRQGAATEFSFETQVHSLKKHPTPAPTFRSLSL</sequence>
<evidence type="ECO:0000313" key="3">
    <source>
        <dbReference type="Proteomes" id="UP001220209"/>
    </source>
</evidence>
<evidence type="ECO:0000256" key="1">
    <source>
        <dbReference type="SAM" id="MobiDB-lite"/>
    </source>
</evidence>
<organism evidence="2 3">
    <name type="scientific">Burkholderia contaminans</name>
    <dbReference type="NCBI Taxonomy" id="488447"/>
    <lineage>
        <taxon>Bacteria</taxon>
        <taxon>Pseudomonadati</taxon>
        <taxon>Pseudomonadota</taxon>
        <taxon>Betaproteobacteria</taxon>
        <taxon>Burkholderiales</taxon>
        <taxon>Burkholderiaceae</taxon>
        <taxon>Burkholderia</taxon>
        <taxon>Burkholderia cepacia complex</taxon>
    </lineage>
</organism>
<name>A0ABD7YFB4_9BURK</name>